<dbReference type="PANTHER" id="PTHR11544">
    <property type="entry name" value="COLD SHOCK DOMAIN CONTAINING PROTEINS"/>
    <property type="match status" value="1"/>
</dbReference>
<dbReference type="AlphaFoldDB" id="A0A8S4GE91"/>
<dbReference type="FunFam" id="2.40.50.140:FF:000054">
    <property type="entry name" value="Nuclease-sensitive element-binding protein 1"/>
    <property type="match status" value="1"/>
</dbReference>
<evidence type="ECO:0000313" key="2">
    <source>
        <dbReference type="Proteomes" id="UP000653454"/>
    </source>
</evidence>
<dbReference type="EMBL" id="CAJHNJ030000189">
    <property type="protein sequence ID" value="CAG9137138.1"/>
    <property type="molecule type" value="Genomic_DNA"/>
</dbReference>
<dbReference type="PROSITE" id="PS51857">
    <property type="entry name" value="CSD_2"/>
    <property type="match status" value="1"/>
</dbReference>
<dbReference type="PROSITE" id="PS00352">
    <property type="entry name" value="CSD_1"/>
    <property type="match status" value="1"/>
</dbReference>
<dbReference type="Pfam" id="PF00313">
    <property type="entry name" value="CSD"/>
    <property type="match status" value="1"/>
</dbReference>
<proteinExistence type="predicted"/>
<gene>
    <name evidence="1" type="ORF">PLXY2_LOCUS15399</name>
</gene>
<dbReference type="CDD" id="cd04458">
    <property type="entry name" value="CSP_CDS"/>
    <property type="match status" value="1"/>
</dbReference>
<sequence>MADTEKAPQPQQPQQPQQEQQEASPTQPKAAAKQKQVIAEKVSGTVKWFNVKSGYGFINRNDTKEDVFVHQTAIARNNPRKAVRSVGDGEEVEFAVVAGEKGYEAAGVTGPGGEPVKGSPYAADKRRGLYRQFYPRQGGGRGGEGAPRRGGMPRGPRGPPPPTEGGAQGDEGQEGAGAPPQRSYFRRNFRGGRGRGGGPGPMNRGGGGGGYRRMRPRNNYQGQQAPGAGAAPAGAPAAPRQNGQEGEAPAAASSPQQAKAKTAKPAGTTIETTTNESQA</sequence>
<dbReference type="InterPro" id="IPR002059">
    <property type="entry name" value="CSP_DNA-bd"/>
</dbReference>
<accession>A0A8S4GE91</accession>
<dbReference type="InterPro" id="IPR012340">
    <property type="entry name" value="NA-bd_OB-fold"/>
</dbReference>
<organism evidence="1 2">
    <name type="scientific">Plutella xylostella</name>
    <name type="common">Diamondback moth</name>
    <name type="synonym">Plutella maculipennis</name>
    <dbReference type="NCBI Taxonomy" id="51655"/>
    <lineage>
        <taxon>Eukaryota</taxon>
        <taxon>Metazoa</taxon>
        <taxon>Ecdysozoa</taxon>
        <taxon>Arthropoda</taxon>
        <taxon>Hexapoda</taxon>
        <taxon>Insecta</taxon>
        <taxon>Pterygota</taxon>
        <taxon>Neoptera</taxon>
        <taxon>Endopterygota</taxon>
        <taxon>Lepidoptera</taxon>
        <taxon>Glossata</taxon>
        <taxon>Ditrysia</taxon>
        <taxon>Yponomeutoidea</taxon>
        <taxon>Plutellidae</taxon>
        <taxon>Plutella</taxon>
    </lineage>
</organism>
<dbReference type="InterPro" id="IPR011129">
    <property type="entry name" value="CSD"/>
</dbReference>
<keyword evidence="2" id="KW-1185">Reference proteome</keyword>
<comment type="caution">
    <text evidence="1">The sequence shown here is derived from an EMBL/GenBank/DDBJ whole genome shotgun (WGS) entry which is preliminary data.</text>
</comment>
<dbReference type="PRINTS" id="PR00050">
    <property type="entry name" value="COLDSHOCK"/>
</dbReference>
<dbReference type="Gene3D" id="2.40.50.140">
    <property type="entry name" value="Nucleic acid-binding proteins"/>
    <property type="match status" value="1"/>
</dbReference>
<protein>
    <submittedName>
        <fullName evidence="1">(diamondback moth) hypothetical protein</fullName>
    </submittedName>
</protein>
<dbReference type="SMART" id="SM00357">
    <property type="entry name" value="CSP"/>
    <property type="match status" value="1"/>
</dbReference>
<dbReference type="InterPro" id="IPR050181">
    <property type="entry name" value="Cold_shock_domain"/>
</dbReference>
<evidence type="ECO:0000313" key="1">
    <source>
        <dbReference type="EMBL" id="CAG9137138.1"/>
    </source>
</evidence>
<name>A0A8S4GE91_PLUXY</name>
<dbReference type="InterPro" id="IPR019844">
    <property type="entry name" value="CSD_CS"/>
</dbReference>
<dbReference type="Proteomes" id="UP000653454">
    <property type="component" value="Unassembled WGS sequence"/>
</dbReference>
<reference evidence="1" key="1">
    <citation type="submission" date="2020-11" db="EMBL/GenBank/DDBJ databases">
        <authorList>
            <person name="Whiteford S."/>
        </authorList>
    </citation>
    <scope>NUCLEOTIDE SEQUENCE</scope>
</reference>
<dbReference type="OrthoDB" id="203339at2759"/>
<dbReference type="GO" id="GO:0003676">
    <property type="term" value="F:nucleic acid binding"/>
    <property type="evidence" value="ECO:0007669"/>
    <property type="project" value="InterPro"/>
</dbReference>
<dbReference type="SUPFAM" id="SSF50249">
    <property type="entry name" value="Nucleic acid-binding proteins"/>
    <property type="match status" value="1"/>
</dbReference>